<dbReference type="PANTHER" id="PTHR41786:SF1">
    <property type="entry name" value="6-HYDROXYMETHYLPTERIN DIPHOSPHOKINASE MPTE-LIKE DOMAIN-CONTAINING PROTEIN"/>
    <property type="match status" value="1"/>
</dbReference>
<proteinExistence type="predicted"/>
<feature type="domain" description="6-hydroxymethylpterin diphosphokinase MptE-like" evidence="1">
    <location>
        <begin position="163"/>
        <end position="334"/>
    </location>
</feature>
<dbReference type="Pfam" id="PF01973">
    <property type="entry name" value="MptE-like"/>
    <property type="match status" value="1"/>
</dbReference>
<dbReference type="EMBL" id="JACSPZ010000001">
    <property type="protein sequence ID" value="MBD8035713.1"/>
    <property type="molecule type" value="Genomic_DNA"/>
</dbReference>
<evidence type="ECO:0000313" key="2">
    <source>
        <dbReference type="EMBL" id="MBD8035713.1"/>
    </source>
</evidence>
<name>A0ABR8XUU1_9BACL</name>
<gene>
    <name evidence="2" type="ORF">H9635_03100</name>
</gene>
<reference evidence="2 3" key="1">
    <citation type="submission" date="2020-08" db="EMBL/GenBank/DDBJ databases">
        <title>A Genomic Blueprint of the Chicken Gut Microbiome.</title>
        <authorList>
            <person name="Gilroy R."/>
            <person name="Ravi A."/>
            <person name="Getino M."/>
            <person name="Pursley I."/>
            <person name="Horton D.L."/>
            <person name="Alikhan N.-F."/>
            <person name="Baker D."/>
            <person name="Gharbi K."/>
            <person name="Hall N."/>
            <person name="Watson M."/>
            <person name="Adriaenssens E.M."/>
            <person name="Foster-Nyarko E."/>
            <person name="Jarju S."/>
            <person name="Secka A."/>
            <person name="Antonio M."/>
            <person name="Oren A."/>
            <person name="Chaudhuri R."/>
            <person name="La Ragione R.M."/>
            <person name="Hildebrand F."/>
            <person name="Pallen M.J."/>
        </authorList>
    </citation>
    <scope>NUCLEOTIDE SEQUENCE [LARGE SCALE GENOMIC DNA]</scope>
    <source>
        <strain evidence="2 3">A46</strain>
    </source>
</reference>
<keyword evidence="3" id="KW-1185">Reference proteome</keyword>
<protein>
    <submittedName>
        <fullName evidence="2">Motility associated factor glycosyltransferase family protein</fullName>
    </submittedName>
</protein>
<dbReference type="InterPro" id="IPR002826">
    <property type="entry name" value="MptE-like"/>
</dbReference>
<dbReference type="PANTHER" id="PTHR41786">
    <property type="entry name" value="MOTILITY ACCESSORY FACTOR MAF"/>
    <property type="match status" value="1"/>
</dbReference>
<dbReference type="RefSeq" id="WP_191698672.1">
    <property type="nucleotide sequence ID" value="NZ_JACSPZ010000001.1"/>
</dbReference>
<dbReference type="Proteomes" id="UP000619101">
    <property type="component" value="Unassembled WGS sequence"/>
</dbReference>
<evidence type="ECO:0000313" key="3">
    <source>
        <dbReference type="Proteomes" id="UP000619101"/>
    </source>
</evidence>
<evidence type="ECO:0000259" key="1">
    <source>
        <dbReference type="Pfam" id="PF01973"/>
    </source>
</evidence>
<sequence length="566" mass="65041">MANVDIQYLYKENNIKSVMINGYLLHSKYNPEKEVLNFLERGIQKDALNIIFGYGLGYSVGALKELQIDKEKILFIDPIEAFSKFNENNFDVIFTTDLKFINECIQKKVSYYSKNINIICAPNYDKIFPQLFKDILKEIKDIQNLNIIYFNTTHKLGTLWQENSLRNMLYIYESNSLNMLRKYYNKPVIVASGGPSLTKQLNLLLEIRESIILVAAGSTVGSLLEANIEPDYIVTIDGSEINFTRHFKDIKLTKASLIFSATSRFNIQKEFKRNKFAFVEPKENNYQKYINNLFNINLPIIQGGGSVANFSLSIARYISSGPIALIGQDLAYTGNKTHADNNKNAQIIDENYLKENDAFEVDGFFGDKVVTDYPFYSMKTSFEQIMLDIEGKDKIFNCTEGGVKIQGMQQLSFNQFIETFVNTKDTIELISLQTKNRDYNKYVNILRNELINYSKIVDQYKIALKALEKNRTKTFFTDATLTKLDNVDKKVEVLKSNVMMDRIIDPITLDIMTKYKATGEETALQKYKRVYQQNVDLYTRLLDATKTTMGYVQDSLEEAKESGGLL</sequence>
<accession>A0ABR8XUU1</accession>
<organism evidence="2 3">
    <name type="scientific">Solibacillus faecavium</name>
    <dbReference type="NCBI Taxonomy" id="2762221"/>
    <lineage>
        <taxon>Bacteria</taxon>
        <taxon>Bacillati</taxon>
        <taxon>Bacillota</taxon>
        <taxon>Bacilli</taxon>
        <taxon>Bacillales</taxon>
        <taxon>Caryophanaceae</taxon>
        <taxon>Solibacillus</taxon>
    </lineage>
</organism>
<comment type="caution">
    <text evidence="2">The sequence shown here is derived from an EMBL/GenBank/DDBJ whole genome shotgun (WGS) entry which is preliminary data.</text>
</comment>